<dbReference type="GO" id="GO:0005634">
    <property type="term" value="C:nucleus"/>
    <property type="evidence" value="ECO:0007669"/>
    <property type="project" value="UniProtKB-SubCell"/>
</dbReference>
<dbReference type="PANTHER" id="PTHR12243">
    <property type="entry name" value="MADF DOMAIN TRANSCRIPTION FACTOR"/>
    <property type="match status" value="1"/>
</dbReference>
<gene>
    <name evidence="6" type="primary">LOC6900227</name>
</gene>
<dbReference type="GO" id="GO:0006357">
    <property type="term" value="P:regulation of transcription by RNA polymerase II"/>
    <property type="evidence" value="ECO:0007669"/>
    <property type="project" value="TreeGrafter"/>
</dbReference>
<protein>
    <recommendedName>
        <fullName evidence="7">MADF domain-containing protein</fullName>
    </recommendedName>
</protein>
<sequence length="282" mass="32527">MDVHRLIAEVQQRRALWDTSIPFLTRKVEWNIQWMDVSNALKLDVATCKKRFNKLRDKYRCEIRKIQHGSVQESNWTYFRCLEFMRCIYDPTGLVAFAPEPYEYKSESEESSNDSDNNLWDNFDLNLDNDDSIDFLTMGDIFNRDSPETPLMLVGSSSSYDGPIWDDNYLINSQMTTTNEADSLPVASSPSRSESEDDADYNFLASLIPHMKSLSETGKLKFRMEASRIMMELKNEEATPEPPGMEADTDPNTDFIPNNDMNDYEGDTKDEGEVKIENEPLL</sequence>
<dbReference type="SMART" id="SM00595">
    <property type="entry name" value="MADF"/>
    <property type="match status" value="1"/>
</dbReference>
<evidence type="ECO:0000313" key="6">
    <source>
        <dbReference type="RefSeq" id="XP_002135557.2"/>
    </source>
</evidence>
<feature type="compositionally biased region" description="Polar residues" evidence="2">
    <location>
        <begin position="250"/>
        <end position="261"/>
    </location>
</feature>
<proteinExistence type="predicted"/>
<feature type="domain" description="MADF" evidence="3">
    <location>
        <begin position="5"/>
        <end position="90"/>
    </location>
</feature>
<keyword evidence="5" id="KW-1185">Reference proteome</keyword>
<evidence type="ECO:0008006" key="7">
    <source>
        <dbReference type="Google" id="ProtNLM"/>
    </source>
</evidence>
<name>A0A6I8V1I5_DROPS</name>
<dbReference type="PANTHER" id="PTHR12243:SF64">
    <property type="entry name" value="DORSAL INTERACTING PROTEIN 3-RELATED"/>
    <property type="match status" value="1"/>
</dbReference>
<dbReference type="InParanoid" id="A0A6I8V1I5"/>
<reference evidence="6" key="1">
    <citation type="submission" date="2025-08" db="UniProtKB">
        <authorList>
            <consortium name="RefSeq"/>
        </authorList>
    </citation>
    <scope>IDENTIFICATION</scope>
    <source>
        <strain evidence="6">MV-25-SWS-2005</strain>
        <tissue evidence="6">Whole body</tissue>
    </source>
</reference>
<feature type="compositionally biased region" description="Basic and acidic residues" evidence="2">
    <location>
        <begin position="266"/>
        <end position="282"/>
    </location>
</feature>
<dbReference type="Pfam" id="PF10545">
    <property type="entry name" value="MADF_DNA_bdg"/>
    <property type="match status" value="1"/>
</dbReference>
<comment type="subcellular location">
    <subcellularLocation>
        <location evidence="1">Nucleus</location>
    </subcellularLocation>
</comment>
<dbReference type="PROSITE" id="PS51029">
    <property type="entry name" value="MADF"/>
    <property type="match status" value="1"/>
</dbReference>
<dbReference type="Proteomes" id="UP000001819">
    <property type="component" value="Chromosome X"/>
</dbReference>
<dbReference type="InterPro" id="IPR004210">
    <property type="entry name" value="BESS_motif"/>
</dbReference>
<keyword evidence="1" id="KW-0539">Nucleus</keyword>
<evidence type="ECO:0000313" key="5">
    <source>
        <dbReference type="Proteomes" id="UP000001819"/>
    </source>
</evidence>
<dbReference type="InterPro" id="IPR006578">
    <property type="entry name" value="MADF-dom"/>
</dbReference>
<evidence type="ECO:0000256" key="1">
    <source>
        <dbReference type="PROSITE-ProRule" id="PRU00371"/>
    </source>
</evidence>
<evidence type="ECO:0000256" key="2">
    <source>
        <dbReference type="SAM" id="MobiDB-lite"/>
    </source>
</evidence>
<dbReference type="AlphaFoldDB" id="A0A6I8V1I5"/>
<evidence type="ECO:0000259" key="4">
    <source>
        <dbReference type="PROSITE" id="PS51031"/>
    </source>
</evidence>
<feature type="domain" description="BESS" evidence="4">
    <location>
        <begin position="197"/>
        <end position="236"/>
    </location>
</feature>
<evidence type="ECO:0000259" key="3">
    <source>
        <dbReference type="PROSITE" id="PS51029"/>
    </source>
</evidence>
<feature type="region of interest" description="Disordered" evidence="2">
    <location>
        <begin position="235"/>
        <end position="282"/>
    </location>
</feature>
<dbReference type="GO" id="GO:0003677">
    <property type="term" value="F:DNA binding"/>
    <property type="evidence" value="ECO:0007669"/>
    <property type="project" value="InterPro"/>
</dbReference>
<accession>A0A6I8V1I5</accession>
<dbReference type="PROSITE" id="PS51031">
    <property type="entry name" value="BESS"/>
    <property type="match status" value="1"/>
</dbReference>
<dbReference type="RefSeq" id="XP_002135557.2">
    <property type="nucleotide sequence ID" value="XM_002135521.3"/>
</dbReference>
<organism evidence="5 6">
    <name type="scientific">Drosophila pseudoobscura pseudoobscura</name>
    <name type="common">Fruit fly</name>
    <dbReference type="NCBI Taxonomy" id="46245"/>
    <lineage>
        <taxon>Eukaryota</taxon>
        <taxon>Metazoa</taxon>
        <taxon>Ecdysozoa</taxon>
        <taxon>Arthropoda</taxon>
        <taxon>Hexapoda</taxon>
        <taxon>Insecta</taxon>
        <taxon>Pterygota</taxon>
        <taxon>Neoptera</taxon>
        <taxon>Endopterygota</taxon>
        <taxon>Diptera</taxon>
        <taxon>Brachycera</taxon>
        <taxon>Muscomorpha</taxon>
        <taxon>Ephydroidea</taxon>
        <taxon>Drosophilidae</taxon>
        <taxon>Drosophila</taxon>
        <taxon>Sophophora</taxon>
    </lineage>
</organism>
<dbReference type="InterPro" id="IPR039353">
    <property type="entry name" value="TF_Adf1"/>
</dbReference>
<dbReference type="Pfam" id="PF02944">
    <property type="entry name" value="BESS"/>
    <property type="match status" value="1"/>
</dbReference>
<dbReference type="KEGG" id="dpo:6900227"/>
<dbReference type="GO" id="GO:0005667">
    <property type="term" value="C:transcription regulator complex"/>
    <property type="evidence" value="ECO:0007669"/>
    <property type="project" value="TreeGrafter"/>
</dbReference>